<proteinExistence type="predicted"/>
<evidence type="ECO:0000313" key="1">
    <source>
        <dbReference type="EMBL" id="RDX79447.1"/>
    </source>
</evidence>
<comment type="caution">
    <text evidence="1">The sequence shown here is derived from an EMBL/GenBank/DDBJ whole genome shotgun (WGS) entry which is preliminary data.</text>
</comment>
<sequence>MQILREICHTSLMKFPLEVKGRVMGQSRGDWCDFHRAFGHSTEGCWTLKTQLEKLIQEGHLSRYVQRQADERREARRVDRRQSDECPFRKVPKECNRSQQGVSTRYQGTIATISGGRATPMSKGIGE</sequence>
<dbReference type="EMBL" id="QJKJ01008536">
    <property type="protein sequence ID" value="RDX79447.1"/>
    <property type="molecule type" value="Genomic_DNA"/>
</dbReference>
<gene>
    <name evidence="1" type="ORF">CR513_40130</name>
</gene>
<protein>
    <recommendedName>
        <fullName evidence="3">Retrotransposon gag domain-containing protein</fullName>
    </recommendedName>
</protein>
<organism evidence="1 2">
    <name type="scientific">Mucuna pruriens</name>
    <name type="common">Velvet bean</name>
    <name type="synonym">Dolichos pruriens</name>
    <dbReference type="NCBI Taxonomy" id="157652"/>
    <lineage>
        <taxon>Eukaryota</taxon>
        <taxon>Viridiplantae</taxon>
        <taxon>Streptophyta</taxon>
        <taxon>Embryophyta</taxon>
        <taxon>Tracheophyta</taxon>
        <taxon>Spermatophyta</taxon>
        <taxon>Magnoliopsida</taxon>
        <taxon>eudicotyledons</taxon>
        <taxon>Gunneridae</taxon>
        <taxon>Pentapetalae</taxon>
        <taxon>rosids</taxon>
        <taxon>fabids</taxon>
        <taxon>Fabales</taxon>
        <taxon>Fabaceae</taxon>
        <taxon>Papilionoideae</taxon>
        <taxon>50 kb inversion clade</taxon>
        <taxon>NPAAA clade</taxon>
        <taxon>indigoferoid/millettioid clade</taxon>
        <taxon>Phaseoleae</taxon>
        <taxon>Mucuna</taxon>
    </lineage>
</organism>
<name>A0A371FM78_MUCPR</name>
<reference evidence="1" key="1">
    <citation type="submission" date="2018-05" db="EMBL/GenBank/DDBJ databases">
        <title>Draft genome of Mucuna pruriens seed.</title>
        <authorList>
            <person name="Nnadi N.E."/>
            <person name="Vos R."/>
            <person name="Hasami M.H."/>
            <person name="Devisetty U.K."/>
            <person name="Aguiy J.C."/>
        </authorList>
    </citation>
    <scope>NUCLEOTIDE SEQUENCE [LARGE SCALE GENOMIC DNA]</scope>
    <source>
        <strain evidence="1">JCA_2017</strain>
    </source>
</reference>
<dbReference type="Proteomes" id="UP000257109">
    <property type="component" value="Unassembled WGS sequence"/>
</dbReference>
<evidence type="ECO:0000313" key="2">
    <source>
        <dbReference type="Proteomes" id="UP000257109"/>
    </source>
</evidence>
<dbReference type="OrthoDB" id="1748369at2759"/>
<keyword evidence="2" id="KW-1185">Reference proteome</keyword>
<feature type="non-terminal residue" evidence="1">
    <location>
        <position position="1"/>
    </location>
</feature>
<dbReference type="AlphaFoldDB" id="A0A371FM78"/>
<accession>A0A371FM78</accession>
<evidence type="ECO:0008006" key="3">
    <source>
        <dbReference type="Google" id="ProtNLM"/>
    </source>
</evidence>